<dbReference type="GO" id="GO:0003700">
    <property type="term" value="F:DNA-binding transcription factor activity"/>
    <property type="evidence" value="ECO:0007669"/>
    <property type="project" value="InterPro"/>
</dbReference>
<dbReference type="PANTHER" id="PTHR24567">
    <property type="entry name" value="CRP FAMILY TRANSCRIPTIONAL REGULATORY PROTEIN"/>
    <property type="match status" value="1"/>
</dbReference>
<dbReference type="SMART" id="SM00419">
    <property type="entry name" value="HTH_CRP"/>
    <property type="match status" value="1"/>
</dbReference>
<dbReference type="InterPro" id="IPR000595">
    <property type="entry name" value="cNMP-bd_dom"/>
</dbReference>
<evidence type="ECO:0000259" key="5">
    <source>
        <dbReference type="PROSITE" id="PS51063"/>
    </source>
</evidence>
<evidence type="ECO:0000256" key="4">
    <source>
        <dbReference type="SAM" id="MobiDB-lite"/>
    </source>
</evidence>
<dbReference type="PROSITE" id="PS00042">
    <property type="entry name" value="HTH_CRP_1"/>
    <property type="match status" value="1"/>
</dbReference>
<dbReference type="EMBL" id="VDFU01000010">
    <property type="protein sequence ID" value="TNC49597.1"/>
    <property type="molecule type" value="Genomic_DNA"/>
</dbReference>
<dbReference type="Pfam" id="PF00027">
    <property type="entry name" value="cNMP_binding"/>
    <property type="match status" value="1"/>
</dbReference>
<keyword evidence="1" id="KW-0805">Transcription regulation</keyword>
<evidence type="ECO:0000313" key="7">
    <source>
        <dbReference type="Proteomes" id="UP000305887"/>
    </source>
</evidence>
<dbReference type="GO" id="GO:0003677">
    <property type="term" value="F:DNA binding"/>
    <property type="evidence" value="ECO:0007669"/>
    <property type="project" value="UniProtKB-KW"/>
</dbReference>
<comment type="caution">
    <text evidence="6">The sequence shown here is derived from an EMBL/GenBank/DDBJ whole genome shotgun (WGS) entry which is preliminary data.</text>
</comment>
<dbReference type="CDD" id="cd00092">
    <property type="entry name" value="HTH_CRP"/>
    <property type="match status" value="1"/>
</dbReference>
<dbReference type="PRINTS" id="PR00034">
    <property type="entry name" value="HTHCRP"/>
</dbReference>
<dbReference type="InterPro" id="IPR012318">
    <property type="entry name" value="HTH_CRP"/>
</dbReference>
<keyword evidence="7" id="KW-1185">Reference proteome</keyword>
<dbReference type="InterPro" id="IPR018490">
    <property type="entry name" value="cNMP-bd_dom_sf"/>
</dbReference>
<reference evidence="6 7" key="1">
    <citation type="submission" date="2019-06" db="EMBL/GenBank/DDBJ databases">
        <title>YIM 131921 draft genome.</title>
        <authorList>
            <person name="Jiang L."/>
        </authorList>
    </citation>
    <scope>NUCLEOTIDE SEQUENCE [LARGE SCALE GENOMIC DNA]</scope>
    <source>
        <strain evidence="6 7">YIM 131921</strain>
    </source>
</reference>
<evidence type="ECO:0000256" key="3">
    <source>
        <dbReference type="ARBA" id="ARBA00023163"/>
    </source>
</evidence>
<dbReference type="InterPro" id="IPR050397">
    <property type="entry name" value="Env_Response_Regulators"/>
</dbReference>
<dbReference type="Proteomes" id="UP000305887">
    <property type="component" value="Unassembled WGS sequence"/>
</dbReference>
<keyword evidence="2" id="KW-0238">DNA-binding</keyword>
<dbReference type="Pfam" id="PF13545">
    <property type="entry name" value="HTH_Crp_2"/>
    <property type="match status" value="1"/>
</dbReference>
<accession>A0A5C4MXX4</accession>
<evidence type="ECO:0000313" key="6">
    <source>
        <dbReference type="EMBL" id="TNC49597.1"/>
    </source>
</evidence>
<dbReference type="PROSITE" id="PS51063">
    <property type="entry name" value="HTH_CRP_2"/>
    <property type="match status" value="1"/>
</dbReference>
<name>A0A5C4MXX4_9RHOB</name>
<dbReference type="InterPro" id="IPR018335">
    <property type="entry name" value="Tscrpt_reg_HTH_Crp-type_CS"/>
</dbReference>
<feature type="region of interest" description="Disordered" evidence="4">
    <location>
        <begin position="231"/>
        <end position="255"/>
    </location>
</feature>
<evidence type="ECO:0000256" key="2">
    <source>
        <dbReference type="ARBA" id="ARBA00023125"/>
    </source>
</evidence>
<protein>
    <submittedName>
        <fullName evidence="6">Crp/Fnr family transcriptional regulator</fullName>
    </submittedName>
</protein>
<dbReference type="OrthoDB" id="667966at2"/>
<dbReference type="SUPFAM" id="SSF46785">
    <property type="entry name" value="Winged helix' DNA-binding domain"/>
    <property type="match status" value="1"/>
</dbReference>
<dbReference type="InterPro" id="IPR014710">
    <property type="entry name" value="RmlC-like_jellyroll"/>
</dbReference>
<dbReference type="SMART" id="SM00100">
    <property type="entry name" value="cNMP"/>
    <property type="match status" value="1"/>
</dbReference>
<feature type="compositionally biased region" description="Low complexity" evidence="4">
    <location>
        <begin position="244"/>
        <end position="255"/>
    </location>
</feature>
<dbReference type="AlphaFoldDB" id="A0A5C4MXX4"/>
<dbReference type="PANTHER" id="PTHR24567:SF75">
    <property type="entry name" value="FUMARATE AND NITRATE REDUCTION REGULATORY PROTEIN"/>
    <property type="match status" value="1"/>
</dbReference>
<dbReference type="Gene3D" id="2.60.120.10">
    <property type="entry name" value="Jelly Rolls"/>
    <property type="match status" value="1"/>
</dbReference>
<dbReference type="GO" id="GO:0005829">
    <property type="term" value="C:cytosol"/>
    <property type="evidence" value="ECO:0007669"/>
    <property type="project" value="TreeGrafter"/>
</dbReference>
<feature type="domain" description="HTH crp-type" evidence="5">
    <location>
        <begin position="155"/>
        <end position="229"/>
    </location>
</feature>
<proteinExistence type="predicted"/>
<gene>
    <name evidence="6" type="ORF">FHG66_10810</name>
</gene>
<dbReference type="CDD" id="cd00038">
    <property type="entry name" value="CAP_ED"/>
    <property type="match status" value="1"/>
</dbReference>
<sequence>MRLDVHNSDVPRLCLSCEARHRGVCGVLEPSQLVRLSRHTVRHEAAPGAELLAPGEPVRRYSNILAGVVKLTMTLPDGRQQIVGLQFAPDFLGRPFAQTSEVRAEAAGFVRLCSFPRETLEELMREAPALHQRLHEQALRELDDARGWMLTLGRKSASERVASFLLLVARRADPEEQGESAFDIPLGRADIADFLGLTEETVSRQVTSLRKAGIISLETSRSLVVADHEALRNAAGEGSQGAPSSRRSGRTQSRS</sequence>
<dbReference type="InterPro" id="IPR036390">
    <property type="entry name" value="WH_DNA-bd_sf"/>
</dbReference>
<keyword evidence="3" id="KW-0804">Transcription</keyword>
<evidence type="ECO:0000256" key="1">
    <source>
        <dbReference type="ARBA" id="ARBA00023015"/>
    </source>
</evidence>
<organism evidence="6 7">
    <name type="scientific">Rubellimicrobium rubrum</name>
    <dbReference type="NCBI Taxonomy" id="2585369"/>
    <lineage>
        <taxon>Bacteria</taxon>
        <taxon>Pseudomonadati</taxon>
        <taxon>Pseudomonadota</taxon>
        <taxon>Alphaproteobacteria</taxon>
        <taxon>Rhodobacterales</taxon>
        <taxon>Roseobacteraceae</taxon>
        <taxon>Rubellimicrobium</taxon>
    </lineage>
</organism>
<dbReference type="SUPFAM" id="SSF51206">
    <property type="entry name" value="cAMP-binding domain-like"/>
    <property type="match status" value="1"/>
</dbReference>
<dbReference type="RefSeq" id="WP_139076766.1">
    <property type="nucleotide sequence ID" value="NZ_VDFU01000010.1"/>
</dbReference>